<feature type="domain" description="Acyl-CoA oxidase/dehydrogenase middle" evidence="13">
    <location>
        <begin position="182"/>
        <end position="279"/>
    </location>
</feature>
<dbReference type="STRING" id="1231391.GCA_000308195_02368"/>
<dbReference type="PANTHER" id="PTHR48083">
    <property type="entry name" value="MEDIUM-CHAIN SPECIFIC ACYL-COA DEHYDROGENASE, MITOCHONDRIAL-RELATED"/>
    <property type="match status" value="1"/>
</dbReference>
<evidence type="ECO:0000256" key="3">
    <source>
        <dbReference type="ARBA" id="ARBA00009347"/>
    </source>
</evidence>
<dbReference type="OrthoDB" id="9802447at2"/>
<evidence type="ECO:0000256" key="8">
    <source>
        <dbReference type="ARBA" id="ARBA00022827"/>
    </source>
</evidence>
<evidence type="ECO:0000256" key="4">
    <source>
        <dbReference type="ARBA" id="ARBA00012033"/>
    </source>
</evidence>
<keyword evidence="9" id="KW-0560">Oxidoreductase</keyword>
<proteinExistence type="inferred from homology"/>
<comment type="pathway">
    <text evidence="2">Lipid metabolism; fatty acid beta-oxidation.</text>
</comment>
<dbReference type="Proteomes" id="UP000246145">
    <property type="component" value="Unassembled WGS sequence"/>
</dbReference>
<dbReference type="SUPFAM" id="SSF47203">
    <property type="entry name" value="Acyl-CoA dehydrogenase C-terminal domain-like"/>
    <property type="match status" value="1"/>
</dbReference>
<comment type="catalytic activity">
    <reaction evidence="10">
        <text>a medium-chain 2,3-saturated fatty acyl-CoA + oxidized [electron-transfer flavoprotein] + H(+) = a medium-chain (2E)-enoyl-CoA + reduced [electron-transfer flavoprotein]</text>
        <dbReference type="Rhea" id="RHEA:14477"/>
        <dbReference type="Rhea" id="RHEA-COMP:10685"/>
        <dbReference type="Rhea" id="RHEA-COMP:10686"/>
        <dbReference type="ChEBI" id="CHEBI:15378"/>
        <dbReference type="ChEBI" id="CHEBI:57692"/>
        <dbReference type="ChEBI" id="CHEBI:58307"/>
        <dbReference type="ChEBI" id="CHEBI:83723"/>
        <dbReference type="ChEBI" id="CHEBI:83726"/>
        <dbReference type="EC" id="1.3.8.7"/>
    </reaction>
</comment>
<dbReference type="EMBL" id="QEKO01000003">
    <property type="protein sequence ID" value="PVY61565.1"/>
    <property type="molecule type" value="Genomic_DNA"/>
</dbReference>
<feature type="domain" description="Acyl-CoA dehydrogenase C-terminal bacterial-type" evidence="15">
    <location>
        <begin position="459"/>
        <end position="732"/>
    </location>
</feature>
<evidence type="ECO:0000256" key="5">
    <source>
        <dbReference type="ARBA" id="ARBA00012040"/>
    </source>
</evidence>
<dbReference type="AlphaFoldDB" id="A0A2U1CKQ0"/>
<dbReference type="InterPro" id="IPR009100">
    <property type="entry name" value="AcylCoA_DH/oxidase_NM_dom_sf"/>
</dbReference>
<evidence type="ECO:0000313" key="16">
    <source>
        <dbReference type="EMBL" id="PVY61565.1"/>
    </source>
</evidence>
<comment type="cofactor">
    <cofactor evidence="1">
        <name>FAD</name>
        <dbReference type="ChEBI" id="CHEBI:57692"/>
    </cofactor>
</comment>
<dbReference type="InterPro" id="IPR013786">
    <property type="entry name" value="AcylCoA_DH/ox_N"/>
</dbReference>
<evidence type="ECO:0000259" key="14">
    <source>
        <dbReference type="Pfam" id="PF02771"/>
    </source>
</evidence>
<evidence type="ECO:0000256" key="6">
    <source>
        <dbReference type="ARBA" id="ARBA00020144"/>
    </source>
</evidence>
<evidence type="ECO:0000256" key="7">
    <source>
        <dbReference type="ARBA" id="ARBA00022630"/>
    </source>
</evidence>
<comment type="catalytic activity">
    <reaction evidence="11">
        <text>a long-chain 2,3-saturated fatty acyl-CoA + oxidized [electron-transfer flavoprotein] + H(+) = a long-chain (2E)-enoyl-CoA + reduced [electron-transfer flavoprotein]</text>
        <dbReference type="Rhea" id="RHEA:17721"/>
        <dbReference type="Rhea" id="RHEA-COMP:10685"/>
        <dbReference type="Rhea" id="RHEA-COMP:10686"/>
        <dbReference type="ChEBI" id="CHEBI:15378"/>
        <dbReference type="ChEBI" id="CHEBI:57692"/>
        <dbReference type="ChEBI" id="CHEBI:58307"/>
        <dbReference type="ChEBI" id="CHEBI:83721"/>
        <dbReference type="ChEBI" id="CHEBI:83727"/>
        <dbReference type="EC" id="1.3.8.8"/>
    </reaction>
</comment>
<sequence>MKWDWRSWRRGWLTEPLYRMAQGAMPRLSATEQEAIDAGDVWWDAQLFSGRPDWRLFMATPPARLSADEQAFLDGPVARLCSMLDDWDISWNRHDLPPQVWSFLKEQGFFGMIIPREYGGLGFSAYAHSEVVRRISVQSVTAAVTVMVPNSLGPGELLMQFGTQAQRDYWLPRLAKGQEVPSFGLTSPEAGSDAAAMTDTGVICRHEVDGVEQIGILLNWHKRYITLSPVATVLGLAFKLYDPDHLVGDRTDLGISVALVPTHLPGITIGRRHLPAMQAFQNGPNQGKDVFVPLDALIGGIDKAGHGWAMLMSALAAGRGISLPSLAAAACVFSAHTAGAYARVRRQFGIPIGKFEGIQEKLGRMAANAYLVEAARRFTCAGLDMGHKPSVVSAIMKLHATERMRQSVNDAMDVHAGKAVIDGPSNYLGGLYRALPVGITVEGANIVTRNLIVFGQGAIRAHPYLMKELQALADSDQEAGMDAFDGVIWKHIGHSAKTTLRAIGHAWSGAVLAAPPKGVGRTAPFYRRLNRYSAAFSVLSEMTVLSLGGSLKRREMLSARLGDILAELYLLSAMLKRWHDEGQHEADLPLVKVCAFQGFSVIEKRIDDILHNYPSRWLAGLLRVMLLPPFTRVRPPTDAALAACAQILLEPSEARMRLVGEVWSNCNGRAVEELEQAFDMVVKTQPLMDSLKDSGLKDWRVAHSKGAISDQQAQSLEEAEKAVARVIQVDDFAADAFARTGAQEA</sequence>
<evidence type="ECO:0000259" key="13">
    <source>
        <dbReference type="Pfam" id="PF02770"/>
    </source>
</evidence>
<feature type="domain" description="Acyl-CoA dehydrogenase/oxidase N-terminal" evidence="14">
    <location>
        <begin position="85"/>
        <end position="178"/>
    </location>
</feature>
<feature type="domain" description="Acyl-CoA dehydrogenase/oxidase C-terminal" evidence="12">
    <location>
        <begin position="305"/>
        <end position="452"/>
    </location>
</feature>
<dbReference type="InterPro" id="IPR015396">
    <property type="entry name" value="FadE_C"/>
</dbReference>
<evidence type="ECO:0000259" key="12">
    <source>
        <dbReference type="Pfam" id="PF00441"/>
    </source>
</evidence>
<evidence type="ECO:0000256" key="9">
    <source>
        <dbReference type="ARBA" id="ARBA00023002"/>
    </source>
</evidence>
<dbReference type="InterPro" id="IPR009075">
    <property type="entry name" value="AcylCo_DH/oxidase_C"/>
</dbReference>
<dbReference type="NCBIfam" id="NF009586">
    <property type="entry name" value="PRK13026.1"/>
    <property type="match status" value="1"/>
</dbReference>
<dbReference type="InterPro" id="IPR036250">
    <property type="entry name" value="AcylCo_DH-like_C"/>
</dbReference>
<accession>A0A2U1CKQ0</accession>
<evidence type="ECO:0000256" key="1">
    <source>
        <dbReference type="ARBA" id="ARBA00001974"/>
    </source>
</evidence>
<dbReference type="Pfam" id="PF02771">
    <property type="entry name" value="Acyl-CoA_dh_N"/>
    <property type="match status" value="1"/>
</dbReference>
<dbReference type="Gene3D" id="1.20.140.10">
    <property type="entry name" value="Butyryl-CoA Dehydrogenase, subunit A, domain 3"/>
    <property type="match status" value="1"/>
</dbReference>
<keyword evidence="7" id="KW-0285">Flavoprotein</keyword>
<dbReference type="InterPro" id="IPR006091">
    <property type="entry name" value="Acyl-CoA_Oxase/DH_mid-dom"/>
</dbReference>
<dbReference type="FunFam" id="1.10.540.10:FF:000004">
    <property type="entry name" value="Acyl-CoA dehydrogenase"/>
    <property type="match status" value="1"/>
</dbReference>
<dbReference type="InterPro" id="IPR037069">
    <property type="entry name" value="AcylCoA_DH/ox_N_sf"/>
</dbReference>
<dbReference type="Gene3D" id="2.40.110.10">
    <property type="entry name" value="Butyryl-CoA Dehydrogenase, subunit A, domain 2"/>
    <property type="match status" value="1"/>
</dbReference>
<reference evidence="16 17" key="1">
    <citation type="submission" date="2018-04" db="EMBL/GenBank/DDBJ databases">
        <title>Genomic Encyclopedia of Type Strains, Phase IV (KMG-IV): sequencing the most valuable type-strain genomes for metagenomic binning, comparative biology and taxonomic classification.</title>
        <authorList>
            <person name="Goeker M."/>
        </authorList>
    </citation>
    <scope>NUCLEOTIDE SEQUENCE [LARGE SCALE GENOMIC DNA]</scope>
    <source>
        <strain evidence="16 17">DSM 10065</strain>
    </source>
</reference>
<organism evidence="16 17">
    <name type="scientific">Pusillimonas noertemannii</name>
    <dbReference type="NCBI Taxonomy" id="305977"/>
    <lineage>
        <taxon>Bacteria</taxon>
        <taxon>Pseudomonadati</taxon>
        <taxon>Pseudomonadota</taxon>
        <taxon>Betaproteobacteria</taxon>
        <taxon>Burkholderiales</taxon>
        <taxon>Alcaligenaceae</taxon>
        <taxon>Pusillimonas</taxon>
    </lineage>
</organism>
<dbReference type="InterPro" id="IPR050741">
    <property type="entry name" value="Acyl-CoA_dehydrogenase"/>
</dbReference>
<keyword evidence="8" id="KW-0274">FAD</keyword>
<dbReference type="SUPFAM" id="SSF56645">
    <property type="entry name" value="Acyl-CoA dehydrogenase NM domain-like"/>
    <property type="match status" value="1"/>
</dbReference>
<evidence type="ECO:0000256" key="10">
    <source>
        <dbReference type="ARBA" id="ARBA00047882"/>
    </source>
</evidence>
<dbReference type="EC" id="1.3.8.7" evidence="4"/>
<dbReference type="EC" id="1.3.8.8" evidence="5"/>
<evidence type="ECO:0000259" key="15">
    <source>
        <dbReference type="Pfam" id="PF09317"/>
    </source>
</evidence>
<keyword evidence="17" id="KW-1185">Reference proteome</keyword>
<dbReference type="Pfam" id="PF02770">
    <property type="entry name" value="Acyl-CoA_dh_M"/>
    <property type="match status" value="1"/>
</dbReference>
<dbReference type="PANTHER" id="PTHR48083:SF33">
    <property type="entry name" value="ACYL-COENZYME A DEHYDROGENASE"/>
    <property type="match status" value="1"/>
</dbReference>
<comment type="caution">
    <text evidence="16">The sequence shown here is derived from an EMBL/GenBank/DDBJ whole genome shotgun (WGS) entry which is preliminary data.</text>
</comment>
<dbReference type="Pfam" id="PF09317">
    <property type="entry name" value="ACDH_C"/>
    <property type="match status" value="1"/>
</dbReference>
<name>A0A2U1CKQ0_9BURK</name>
<evidence type="ECO:0000256" key="2">
    <source>
        <dbReference type="ARBA" id="ARBA00005005"/>
    </source>
</evidence>
<dbReference type="Pfam" id="PF00441">
    <property type="entry name" value="Acyl-CoA_dh_1"/>
    <property type="match status" value="1"/>
</dbReference>
<comment type="similarity">
    <text evidence="3">Belongs to the acyl-CoA dehydrogenase family.</text>
</comment>
<gene>
    <name evidence="16" type="ORF">C7440_2290</name>
</gene>
<dbReference type="FunFam" id="1.20.140.10:FF:000009">
    <property type="entry name" value="Acyl-CoA dehydrogenase"/>
    <property type="match status" value="1"/>
</dbReference>
<dbReference type="Gene3D" id="1.10.540.10">
    <property type="entry name" value="Acyl-CoA dehydrogenase/oxidase, N-terminal domain"/>
    <property type="match status" value="1"/>
</dbReference>
<evidence type="ECO:0000256" key="11">
    <source>
        <dbReference type="ARBA" id="ARBA00049247"/>
    </source>
</evidence>
<protein>
    <recommendedName>
        <fullName evidence="6">Acyl-coenzyme A dehydrogenase</fullName>
        <ecNumber evidence="4">1.3.8.7</ecNumber>
        <ecNumber evidence="5">1.3.8.8</ecNumber>
    </recommendedName>
</protein>
<dbReference type="GO" id="GO:0004466">
    <property type="term" value="F:long-chain fatty acyl-CoA dehydrogenase activity"/>
    <property type="evidence" value="ECO:0007669"/>
    <property type="project" value="UniProtKB-EC"/>
</dbReference>
<dbReference type="NCBIfam" id="NF007000">
    <property type="entry name" value="PRK09463.1"/>
    <property type="match status" value="1"/>
</dbReference>
<dbReference type="GO" id="GO:0070991">
    <property type="term" value="F:medium-chain fatty acyl-CoA dehydrogenase activity"/>
    <property type="evidence" value="ECO:0007669"/>
    <property type="project" value="UniProtKB-EC"/>
</dbReference>
<evidence type="ECO:0000313" key="17">
    <source>
        <dbReference type="Proteomes" id="UP000246145"/>
    </source>
</evidence>
<dbReference type="RefSeq" id="WP_116518621.1">
    <property type="nucleotide sequence ID" value="NZ_JACCEX010000003.1"/>
</dbReference>
<dbReference type="GO" id="GO:0033539">
    <property type="term" value="P:fatty acid beta-oxidation using acyl-CoA dehydrogenase"/>
    <property type="evidence" value="ECO:0007669"/>
    <property type="project" value="InterPro"/>
</dbReference>
<dbReference type="GO" id="GO:0005737">
    <property type="term" value="C:cytoplasm"/>
    <property type="evidence" value="ECO:0007669"/>
    <property type="project" value="TreeGrafter"/>
</dbReference>
<dbReference type="UniPathway" id="UPA00659"/>
<dbReference type="GO" id="GO:0050660">
    <property type="term" value="F:flavin adenine dinucleotide binding"/>
    <property type="evidence" value="ECO:0007669"/>
    <property type="project" value="InterPro"/>
</dbReference>
<dbReference type="InterPro" id="IPR046373">
    <property type="entry name" value="Acyl-CoA_Oxase/DH_mid-dom_sf"/>
</dbReference>